<accession>A0A0G1SNG5</accession>
<feature type="transmembrane region" description="Helical" evidence="1">
    <location>
        <begin position="48"/>
        <end position="66"/>
    </location>
</feature>
<protein>
    <recommendedName>
        <fullName evidence="4">DUF378 domain-containing protein</fullName>
    </recommendedName>
</protein>
<proteinExistence type="predicted"/>
<dbReference type="PANTHER" id="PTHR37304:SF1">
    <property type="entry name" value="MEMBRANE PROTEIN"/>
    <property type="match status" value="1"/>
</dbReference>
<evidence type="ECO:0000256" key="1">
    <source>
        <dbReference type="SAM" id="Phobius"/>
    </source>
</evidence>
<dbReference type="EMBL" id="LCMV01000021">
    <property type="protein sequence ID" value="KKU43583.1"/>
    <property type="molecule type" value="Genomic_DNA"/>
</dbReference>
<organism evidence="2 3">
    <name type="scientific">Berkelbacteria bacterium GW2011_GWA2_46_7</name>
    <dbReference type="NCBI Taxonomy" id="1618335"/>
    <lineage>
        <taxon>Bacteria</taxon>
        <taxon>Candidatus Berkelbacteria</taxon>
    </lineage>
</organism>
<sequence>MKMSGMDWVVWILLFVGGLNWGLVGFFNYDLVASIFGGGDMTAMVPRVIYALVGLAALWSLFSVFMKGSKDNSSVM</sequence>
<comment type="caution">
    <text evidence="2">The sequence shown here is derived from an EMBL/GenBank/DDBJ whole genome shotgun (WGS) entry which is preliminary data.</text>
</comment>
<evidence type="ECO:0000313" key="3">
    <source>
        <dbReference type="Proteomes" id="UP000034487"/>
    </source>
</evidence>
<dbReference type="Proteomes" id="UP000034487">
    <property type="component" value="Unassembled WGS sequence"/>
</dbReference>
<keyword evidence="1" id="KW-0472">Membrane</keyword>
<keyword evidence="1" id="KW-0812">Transmembrane</keyword>
<name>A0A0G1SNG5_9BACT</name>
<gene>
    <name evidence="2" type="ORF">UX60_C0021G0002</name>
</gene>
<evidence type="ECO:0000313" key="2">
    <source>
        <dbReference type="EMBL" id="KKU43583.1"/>
    </source>
</evidence>
<feature type="transmembrane region" description="Helical" evidence="1">
    <location>
        <begin position="9"/>
        <end position="28"/>
    </location>
</feature>
<keyword evidence="1" id="KW-1133">Transmembrane helix</keyword>
<dbReference type="PANTHER" id="PTHR37304">
    <property type="entry name" value="MEMBRANE PROTEIN-RELATED"/>
    <property type="match status" value="1"/>
</dbReference>
<dbReference type="Pfam" id="PF04070">
    <property type="entry name" value="DUF378"/>
    <property type="match status" value="1"/>
</dbReference>
<dbReference type="AlphaFoldDB" id="A0A0G1SNG5"/>
<evidence type="ECO:0008006" key="4">
    <source>
        <dbReference type="Google" id="ProtNLM"/>
    </source>
</evidence>
<reference evidence="2 3" key="1">
    <citation type="journal article" date="2015" name="Nature">
        <title>rRNA introns, odd ribosomes, and small enigmatic genomes across a large radiation of phyla.</title>
        <authorList>
            <person name="Brown C.T."/>
            <person name="Hug L.A."/>
            <person name="Thomas B.C."/>
            <person name="Sharon I."/>
            <person name="Castelle C.J."/>
            <person name="Singh A."/>
            <person name="Wilkins M.J."/>
            <person name="Williams K.H."/>
            <person name="Banfield J.F."/>
        </authorList>
    </citation>
    <scope>NUCLEOTIDE SEQUENCE [LARGE SCALE GENOMIC DNA]</scope>
</reference>
<dbReference type="InterPro" id="IPR007211">
    <property type="entry name" value="DUF378"/>
</dbReference>